<reference evidence="4" key="1">
    <citation type="submission" date="2023-06" db="EMBL/GenBank/DDBJ databases">
        <title>Identification and characterization of horizontal gene transfer across gut microbiota members of farm animals based on homology search.</title>
        <authorList>
            <person name="Zeman M."/>
            <person name="Kubasova T."/>
            <person name="Jahodarova E."/>
            <person name="Nykrynova M."/>
            <person name="Rychlik I."/>
        </authorList>
    </citation>
    <scope>NUCLEOTIDE SEQUENCE [LARGE SCALE GENOMIC DNA]</scope>
    <source>
        <strain evidence="4">161_Gplus</strain>
    </source>
</reference>
<comment type="caution">
    <text evidence="3">The sequence shown here is derived from an EMBL/GenBank/DDBJ whole genome shotgun (WGS) entry which is preliminary data.</text>
</comment>
<protein>
    <submittedName>
        <fullName evidence="3">Uncharacterized protein</fullName>
    </submittedName>
</protein>
<keyword evidence="4" id="KW-1185">Reference proteome</keyword>
<proteinExistence type="predicted"/>
<feature type="region of interest" description="Disordered" evidence="1">
    <location>
        <begin position="1"/>
        <end position="28"/>
    </location>
</feature>
<dbReference type="Proteomes" id="UP001529343">
    <property type="component" value="Unassembled WGS sequence"/>
</dbReference>
<keyword evidence="2" id="KW-0812">Transmembrane</keyword>
<feature type="compositionally biased region" description="Basic and acidic residues" evidence="1">
    <location>
        <begin position="1"/>
        <end position="14"/>
    </location>
</feature>
<evidence type="ECO:0000256" key="1">
    <source>
        <dbReference type="SAM" id="MobiDB-lite"/>
    </source>
</evidence>
<dbReference type="EMBL" id="JAUDDW010000004">
    <property type="protein sequence ID" value="MDM8265937.1"/>
    <property type="molecule type" value="Genomic_DNA"/>
</dbReference>
<dbReference type="RefSeq" id="WP_289585752.1">
    <property type="nucleotide sequence ID" value="NZ_JAUDDW010000004.1"/>
</dbReference>
<feature type="transmembrane region" description="Helical" evidence="2">
    <location>
        <begin position="214"/>
        <end position="233"/>
    </location>
</feature>
<keyword evidence="2" id="KW-0472">Membrane</keyword>
<keyword evidence="2" id="KW-1133">Transmembrane helix</keyword>
<gene>
    <name evidence="3" type="ORF">QUW44_01965</name>
</gene>
<feature type="transmembrane region" description="Helical" evidence="2">
    <location>
        <begin position="253"/>
        <end position="277"/>
    </location>
</feature>
<feature type="transmembrane region" description="Helical" evidence="2">
    <location>
        <begin position="36"/>
        <end position="58"/>
    </location>
</feature>
<accession>A0ABT7UY26</accession>
<organism evidence="3 4">
    <name type="scientific">Limosilactobacillus pontis</name>
    <dbReference type="NCBI Taxonomy" id="35787"/>
    <lineage>
        <taxon>Bacteria</taxon>
        <taxon>Bacillati</taxon>
        <taxon>Bacillota</taxon>
        <taxon>Bacilli</taxon>
        <taxon>Lactobacillales</taxon>
        <taxon>Lactobacillaceae</taxon>
        <taxon>Limosilactobacillus</taxon>
    </lineage>
</organism>
<evidence type="ECO:0000313" key="3">
    <source>
        <dbReference type="EMBL" id="MDM8265937.1"/>
    </source>
</evidence>
<evidence type="ECO:0000313" key="4">
    <source>
        <dbReference type="Proteomes" id="UP001529343"/>
    </source>
</evidence>
<feature type="transmembrane region" description="Helical" evidence="2">
    <location>
        <begin position="180"/>
        <end position="202"/>
    </location>
</feature>
<name>A0ABT7UY26_9LACO</name>
<evidence type="ECO:0000256" key="2">
    <source>
        <dbReference type="SAM" id="Phobius"/>
    </source>
</evidence>
<sequence>MTTRSEIRAQREAAEQASTPPVSDPEPAAEKSNHFFNLWGTIFLILFILSAILNATILNPKFVLHEVRNSVVETTITDQVNGALERYGVPTSVLTDKDTDRLLNQAVNQVYAGKNIHLDLSTVTQRAGAAADSQLAQYGLAGVGSAASSALSQNINSVVNGQLNTPAVARLANGIHLAKVAANMIFTVTGIGLMVLAVLAVLGRHFAQSFSRMGIWTVIIDGALCGAIGKLAPQLAADQPDYTAFVAQLSTDFMRTALTMIGMVLVVTIILLIWRIFGRRLLSRR</sequence>